<reference evidence="3" key="1">
    <citation type="submission" date="2020-08" db="EMBL/GenBank/DDBJ databases">
        <title>Multicomponent nature underlies the extraordinary mechanical properties of spider dragline silk.</title>
        <authorList>
            <person name="Kono N."/>
            <person name="Nakamura H."/>
            <person name="Mori M."/>
            <person name="Yoshida Y."/>
            <person name="Ohtoshi R."/>
            <person name="Malay A.D."/>
            <person name="Moran D.A.P."/>
            <person name="Tomita M."/>
            <person name="Numata K."/>
            <person name="Arakawa K."/>
        </authorList>
    </citation>
    <scope>NUCLEOTIDE SEQUENCE</scope>
</reference>
<evidence type="ECO:0000313" key="4">
    <source>
        <dbReference type="Proteomes" id="UP000886998"/>
    </source>
</evidence>
<feature type="region of interest" description="Disordered" evidence="2">
    <location>
        <begin position="1"/>
        <end position="50"/>
    </location>
</feature>
<feature type="compositionally biased region" description="Basic residues" evidence="2">
    <location>
        <begin position="408"/>
        <end position="417"/>
    </location>
</feature>
<proteinExistence type="predicted"/>
<feature type="compositionally biased region" description="Low complexity" evidence="2">
    <location>
        <begin position="130"/>
        <end position="147"/>
    </location>
</feature>
<organism evidence="3 4">
    <name type="scientific">Trichonephila inaurata madagascariensis</name>
    <dbReference type="NCBI Taxonomy" id="2747483"/>
    <lineage>
        <taxon>Eukaryota</taxon>
        <taxon>Metazoa</taxon>
        <taxon>Ecdysozoa</taxon>
        <taxon>Arthropoda</taxon>
        <taxon>Chelicerata</taxon>
        <taxon>Arachnida</taxon>
        <taxon>Araneae</taxon>
        <taxon>Araneomorphae</taxon>
        <taxon>Entelegynae</taxon>
        <taxon>Araneoidea</taxon>
        <taxon>Nephilidae</taxon>
        <taxon>Trichonephila</taxon>
        <taxon>Trichonephila inaurata</taxon>
    </lineage>
</organism>
<feature type="compositionally biased region" description="Basic and acidic residues" evidence="2">
    <location>
        <begin position="200"/>
        <end position="233"/>
    </location>
</feature>
<evidence type="ECO:0000256" key="1">
    <source>
        <dbReference type="SAM" id="Coils"/>
    </source>
</evidence>
<feature type="coiled-coil region" evidence="1">
    <location>
        <begin position="55"/>
        <end position="89"/>
    </location>
</feature>
<sequence length="437" mass="48733">MSSGGLMGEHSSKIQHSSSQLMQNKDQDVREIEMRPPSLPAQARIDPSTPSAVALKEKQNENHQILKENIELKSQMDDSKNKINQYEMAMIYERHKEDVRRFYMCQERVIEQQQQKMEPGIHHHTHHHQTIQSSHSHLQTSYSSSSLKIKDDLSGNMPIHSKSSHYGEGTRPSVVSPAKSDHIKNLHSTSSPKGKALQIRRMECKNSDRSESSSRDDKKIDKVKTEPKAEPEGQKPTMETTGPPPPPTNSYAYLHPSYLQPPPPHFAHMPFEPAHAAMYRGGINPMIVSAPHYANSPYMHPQIRYVTPDLPVHPQPPDPITNKLHPSGPAKALDLLHQVSQQYTTTHKIHELTEHAVMSPAPTSTPSSIPSTSSNSSSGKTSTEPVVSVSKVEVGGSRDASRSPPTQRHLHTHHHTHVGVGYPIYDPYGVAAQKTYT</sequence>
<dbReference type="GO" id="GO:0005634">
    <property type="term" value="C:nucleus"/>
    <property type="evidence" value="ECO:0007669"/>
    <property type="project" value="TreeGrafter"/>
</dbReference>
<protein>
    <submittedName>
        <fullName evidence="3">Zinc finger protein 608</fullName>
    </submittedName>
</protein>
<dbReference type="PANTHER" id="PTHR21564">
    <property type="entry name" value="BRAKELESS PROTEIN"/>
    <property type="match status" value="1"/>
</dbReference>
<accession>A0A8X6YSQ3</accession>
<feature type="compositionally biased region" description="Basic and acidic residues" evidence="2">
    <location>
        <begin position="25"/>
        <end position="34"/>
    </location>
</feature>
<keyword evidence="4" id="KW-1185">Reference proteome</keyword>
<dbReference type="AlphaFoldDB" id="A0A8X6YSQ3"/>
<feature type="compositionally biased region" description="Low complexity" evidence="2">
    <location>
        <begin position="359"/>
        <end position="397"/>
    </location>
</feature>
<dbReference type="OrthoDB" id="5863628at2759"/>
<feature type="compositionally biased region" description="Polar residues" evidence="2">
    <location>
        <begin position="14"/>
        <end position="24"/>
    </location>
</feature>
<dbReference type="PANTHER" id="PTHR21564:SF5">
    <property type="entry name" value="SCRIBBLER, ISOFORM J"/>
    <property type="match status" value="1"/>
</dbReference>
<gene>
    <name evidence="3" type="primary">Znf608</name>
    <name evidence="3" type="ORF">TNIN_346181</name>
</gene>
<name>A0A8X6YSQ3_9ARAC</name>
<feature type="region of interest" description="Disordered" evidence="2">
    <location>
        <begin position="118"/>
        <end position="251"/>
    </location>
</feature>
<comment type="caution">
    <text evidence="3">The sequence shown here is derived from an EMBL/GenBank/DDBJ whole genome shotgun (WGS) entry which is preliminary data.</text>
</comment>
<dbReference type="EMBL" id="BMAV01021860">
    <property type="protein sequence ID" value="GFY76366.1"/>
    <property type="molecule type" value="Genomic_DNA"/>
</dbReference>
<dbReference type="GO" id="GO:0006357">
    <property type="term" value="P:regulation of transcription by RNA polymerase II"/>
    <property type="evidence" value="ECO:0007669"/>
    <property type="project" value="TreeGrafter"/>
</dbReference>
<evidence type="ECO:0000313" key="3">
    <source>
        <dbReference type="EMBL" id="GFY76366.1"/>
    </source>
</evidence>
<keyword evidence="1" id="KW-0175">Coiled coil</keyword>
<dbReference type="InterPro" id="IPR040010">
    <property type="entry name" value="ZN608/ZN609"/>
</dbReference>
<dbReference type="Proteomes" id="UP000886998">
    <property type="component" value="Unassembled WGS sequence"/>
</dbReference>
<evidence type="ECO:0000256" key="2">
    <source>
        <dbReference type="SAM" id="MobiDB-lite"/>
    </source>
</evidence>
<feature type="region of interest" description="Disordered" evidence="2">
    <location>
        <begin position="358"/>
        <end position="424"/>
    </location>
</feature>